<dbReference type="GO" id="GO:0005576">
    <property type="term" value="C:extracellular region"/>
    <property type="evidence" value="ECO:0007669"/>
    <property type="project" value="UniProtKB-SubCell"/>
</dbReference>
<dbReference type="InterPro" id="IPR001492">
    <property type="entry name" value="Flagellin"/>
</dbReference>
<dbReference type="STRING" id="663321.REG_0609"/>
<dbReference type="InterPro" id="IPR001029">
    <property type="entry name" value="Flagellin_N"/>
</dbReference>
<organism evidence="7 8">
    <name type="scientific">Candidatus Regiella insecticola LSR1</name>
    <dbReference type="NCBI Taxonomy" id="663321"/>
    <lineage>
        <taxon>Bacteria</taxon>
        <taxon>Pseudomonadati</taxon>
        <taxon>Pseudomonadota</taxon>
        <taxon>Gammaproteobacteria</taxon>
        <taxon>Enterobacterales</taxon>
        <taxon>Enterobacteriaceae</taxon>
        <taxon>aphid secondary symbionts</taxon>
        <taxon>Candidatus Regiella</taxon>
    </lineage>
</organism>
<protein>
    <recommendedName>
        <fullName evidence="4">Flagellin</fullName>
    </recommendedName>
</protein>
<dbReference type="Gene3D" id="1.20.1330.10">
    <property type="entry name" value="f41 fragment of flagellin, N-terminal domain"/>
    <property type="match status" value="1"/>
</dbReference>
<evidence type="ECO:0000259" key="5">
    <source>
        <dbReference type="Pfam" id="PF00669"/>
    </source>
</evidence>
<comment type="subcellular location">
    <subcellularLocation>
        <location evidence="4">Secreted</location>
    </subcellularLocation>
    <subcellularLocation>
        <location evidence="4">Bacterial flagellum</location>
    </subcellularLocation>
</comment>
<dbReference type="AlphaFoldDB" id="E0WRK5"/>
<dbReference type="SUPFAM" id="SSF64518">
    <property type="entry name" value="Phase 1 flagellin"/>
    <property type="match status" value="1"/>
</dbReference>
<sequence length="304" mass="33100">MQMSLISGTNKELIGSPFIKEILIMPISSITSTNAHAAIRDSNKEMNIASDKVARNSRNLSPSEEQILNGMKAAASGTRVTLRNLSDATSMLQTMKGELEEVGAIIVKMDDLALQAANDTFSAEEKAAQTKEFNKLGEQLESIFEKSNYRNEKILSEDGLLSREAGLKFQTGTGKDDQLKLNLKEAVKALRDLIKAGDSDALKSLDLAAADVPAKAIDILSKARQQLGNIRAELSVNINLLGHITNSVNNTLKSNTDSQSNLTAINLAEEMENFHNAMQNNDLSLKMLAKKQEAQQSLVRSVLN</sequence>
<dbReference type="Pfam" id="PF00700">
    <property type="entry name" value="Flagellin_C"/>
    <property type="match status" value="1"/>
</dbReference>
<feature type="domain" description="Flagellin N-terminal" evidence="5">
    <location>
        <begin position="31"/>
        <end position="157"/>
    </location>
</feature>
<keyword evidence="7" id="KW-0966">Cell projection</keyword>
<gene>
    <name evidence="7" type="primary">lafA</name>
    <name evidence="7" type="ORF">REG_0609</name>
</gene>
<evidence type="ECO:0000256" key="2">
    <source>
        <dbReference type="ARBA" id="ARBA00022525"/>
    </source>
</evidence>
<name>E0WRK5_9ENTR</name>
<dbReference type="EMBL" id="GL379589">
    <property type="protein sequence ID" value="EFL92765.1"/>
    <property type="molecule type" value="Genomic_DNA"/>
</dbReference>
<dbReference type="InterPro" id="IPR046358">
    <property type="entry name" value="Flagellin_C"/>
</dbReference>
<evidence type="ECO:0000259" key="6">
    <source>
        <dbReference type="Pfam" id="PF00700"/>
    </source>
</evidence>
<dbReference type="GO" id="GO:0005198">
    <property type="term" value="F:structural molecule activity"/>
    <property type="evidence" value="ECO:0007669"/>
    <property type="project" value="UniProtKB-UniRule"/>
</dbReference>
<keyword evidence="7" id="KW-0282">Flagellum</keyword>
<comment type="function">
    <text evidence="4">Flagellin is the subunit protein which polymerizes to form the filaments of bacterial flagella.</text>
</comment>
<keyword evidence="3 4" id="KW-0975">Bacterial flagellum</keyword>
<accession>E0WRK5</accession>
<keyword evidence="8" id="KW-1185">Reference proteome</keyword>
<dbReference type="PANTHER" id="PTHR42792">
    <property type="entry name" value="FLAGELLIN"/>
    <property type="match status" value="1"/>
</dbReference>
<dbReference type="HOGENOM" id="CLU_914282_0_0_6"/>
<dbReference type="PANTHER" id="PTHR42792:SF2">
    <property type="entry name" value="FLAGELLIN"/>
    <property type="match status" value="1"/>
</dbReference>
<proteinExistence type="inferred from homology"/>
<evidence type="ECO:0000256" key="1">
    <source>
        <dbReference type="ARBA" id="ARBA00005709"/>
    </source>
</evidence>
<dbReference type="eggNOG" id="COG1344">
    <property type="taxonomic scope" value="Bacteria"/>
</dbReference>
<evidence type="ECO:0000313" key="7">
    <source>
        <dbReference type="EMBL" id="EFL92765.1"/>
    </source>
</evidence>
<comment type="similarity">
    <text evidence="1 4">Belongs to the bacterial flagellin family.</text>
</comment>
<dbReference type="Pfam" id="PF00669">
    <property type="entry name" value="Flagellin_N"/>
    <property type="match status" value="1"/>
</dbReference>
<keyword evidence="7" id="KW-0969">Cilium</keyword>
<dbReference type="GO" id="GO:0009288">
    <property type="term" value="C:bacterial-type flagellum"/>
    <property type="evidence" value="ECO:0007669"/>
    <property type="project" value="UniProtKB-SubCell"/>
</dbReference>
<evidence type="ECO:0000256" key="4">
    <source>
        <dbReference type="RuleBase" id="RU362073"/>
    </source>
</evidence>
<evidence type="ECO:0000313" key="8">
    <source>
        <dbReference type="Proteomes" id="UP000005726"/>
    </source>
</evidence>
<keyword evidence="2 4" id="KW-0964">Secreted</keyword>
<dbReference type="Proteomes" id="UP000005726">
    <property type="component" value="Unassembled WGS sequence"/>
</dbReference>
<reference evidence="7" key="1">
    <citation type="journal article" date="2009" name="Environ. Microbiol.">
        <title>Dynamics of genome evolution in facultative symbionts of aphids.</title>
        <authorList>
            <person name="Degnan P.H."/>
            <person name="Leonardo T.E."/>
            <person name="Cass B.N."/>
            <person name="Hurwitz B."/>
            <person name="Stern D."/>
            <person name="Gibbs R.A."/>
            <person name="Richards S."/>
            <person name="Moran N.A."/>
        </authorList>
    </citation>
    <scope>NUCLEOTIDE SEQUENCE [LARGE SCALE GENOMIC DNA]</scope>
    <source>
        <strain evidence="7">LSR1</strain>
    </source>
</reference>
<evidence type="ECO:0000256" key="3">
    <source>
        <dbReference type="ARBA" id="ARBA00023143"/>
    </source>
</evidence>
<feature type="domain" description="Flagellin C-terminal" evidence="6">
    <location>
        <begin position="217"/>
        <end position="300"/>
    </location>
</feature>